<dbReference type="Proteomes" id="UP000430519">
    <property type="component" value="Unassembled WGS sequence"/>
</dbReference>
<protein>
    <submittedName>
        <fullName evidence="1">Uncharacterized protein</fullName>
    </submittedName>
</protein>
<organism evidence="1 2">
    <name type="scientific">Deinococcus xianganensis</name>
    <dbReference type="NCBI Taxonomy" id="1507289"/>
    <lineage>
        <taxon>Bacteria</taxon>
        <taxon>Thermotogati</taxon>
        <taxon>Deinococcota</taxon>
        <taxon>Deinococci</taxon>
        <taxon>Deinococcales</taxon>
        <taxon>Deinococcaceae</taxon>
        <taxon>Deinococcus</taxon>
    </lineage>
</organism>
<reference evidence="1 2" key="1">
    <citation type="submission" date="2019-11" db="EMBL/GenBank/DDBJ databases">
        <title>Genome sequence of Deinococcus xianganensis Y35, AI-2 producing algicidal bacterium, isolated from lake water.</title>
        <authorList>
            <person name="Li Y."/>
        </authorList>
    </citation>
    <scope>NUCLEOTIDE SEQUENCE [LARGE SCALE GENOMIC DNA]</scope>
    <source>
        <strain evidence="1 2">Y35</strain>
    </source>
</reference>
<proteinExistence type="predicted"/>
<keyword evidence="2" id="KW-1185">Reference proteome</keyword>
<dbReference type="EMBL" id="WVHK01000100">
    <property type="protein sequence ID" value="MXV21490.1"/>
    <property type="molecule type" value="Genomic_DNA"/>
</dbReference>
<evidence type="ECO:0000313" key="2">
    <source>
        <dbReference type="Proteomes" id="UP000430519"/>
    </source>
</evidence>
<dbReference type="RefSeq" id="WP_160981795.1">
    <property type="nucleotide sequence ID" value="NZ_WVHK01000100.1"/>
</dbReference>
<name>A0A6I4YLV0_9DEIO</name>
<dbReference type="AlphaFoldDB" id="A0A6I4YLV0"/>
<gene>
    <name evidence="1" type="ORF">GLX28_17860</name>
</gene>
<comment type="caution">
    <text evidence="1">The sequence shown here is derived from an EMBL/GenBank/DDBJ whole genome shotgun (WGS) entry which is preliminary data.</text>
</comment>
<accession>A0A6I4YLV0</accession>
<sequence length="100" mass="10351">MCLDLPARRGVDAVVALGLMGVTLTTVLGPVQALAPAVLATLRQILAELLPEQLTAAQAAELAIRLAPVLADLADGRPYLSAENRGRLLDAARDVLDATA</sequence>
<evidence type="ECO:0000313" key="1">
    <source>
        <dbReference type="EMBL" id="MXV21490.1"/>
    </source>
</evidence>